<keyword evidence="2" id="KW-1185">Reference proteome</keyword>
<accession>A0ACC1SA17</accession>
<evidence type="ECO:0000313" key="1">
    <source>
        <dbReference type="EMBL" id="KAJ3535231.1"/>
    </source>
</evidence>
<name>A0ACC1SA17_9HYPO</name>
<dbReference type="EMBL" id="JANRMS010000726">
    <property type="protein sequence ID" value="KAJ3535231.1"/>
    <property type="molecule type" value="Genomic_DNA"/>
</dbReference>
<reference evidence="1" key="1">
    <citation type="submission" date="2022-08" db="EMBL/GenBank/DDBJ databases">
        <title>Genome Sequence of Fusarium decemcellulare.</title>
        <authorList>
            <person name="Buettner E."/>
        </authorList>
    </citation>
    <scope>NUCLEOTIDE SEQUENCE</scope>
    <source>
        <strain evidence="1">Babe19</strain>
    </source>
</reference>
<sequence>MLSTLGLAQFDDHTAPSAIDESIQLRRPLSWSGDGDASLHRLAQILFGLDPTQLQLWPGYRAFVCHIHDRFMGIKPGYIDPVILREEAPEMTMGIPQCIKLLSEVSQAVKDSTKDNPTIDDIVSQWIESQGKATPVPGTGESPAYRRAVFCALAWVTLLVDIPQRPPEDCFGVTFPSNSPSSQVTQRFDCARRPIDAMFRGLCQTRLPQRTNHAILEGREQPDLIHVSSVRYSMLYEFGKVTVEWTGIMSCHLEFDLPTRTLYLFNLPTYCALACFREGRDCIFDRCDTFEK</sequence>
<comment type="caution">
    <text evidence="1">The sequence shown here is derived from an EMBL/GenBank/DDBJ whole genome shotgun (WGS) entry which is preliminary data.</text>
</comment>
<evidence type="ECO:0000313" key="2">
    <source>
        <dbReference type="Proteomes" id="UP001148629"/>
    </source>
</evidence>
<gene>
    <name evidence="1" type="ORF">NM208_g7221</name>
</gene>
<organism evidence="1 2">
    <name type="scientific">Fusarium decemcellulare</name>
    <dbReference type="NCBI Taxonomy" id="57161"/>
    <lineage>
        <taxon>Eukaryota</taxon>
        <taxon>Fungi</taxon>
        <taxon>Dikarya</taxon>
        <taxon>Ascomycota</taxon>
        <taxon>Pezizomycotina</taxon>
        <taxon>Sordariomycetes</taxon>
        <taxon>Hypocreomycetidae</taxon>
        <taxon>Hypocreales</taxon>
        <taxon>Nectriaceae</taxon>
        <taxon>Fusarium</taxon>
        <taxon>Fusarium decemcellulare species complex</taxon>
    </lineage>
</organism>
<proteinExistence type="predicted"/>
<protein>
    <submittedName>
        <fullName evidence="1">Uncharacterized protein</fullName>
    </submittedName>
</protein>
<dbReference type="Proteomes" id="UP001148629">
    <property type="component" value="Unassembled WGS sequence"/>
</dbReference>